<evidence type="ECO:0000256" key="7">
    <source>
        <dbReference type="HAMAP-Rule" id="MF_00181"/>
    </source>
</evidence>
<comment type="function">
    <text evidence="7">Presumably involved in the processing and regular turnover of intracellular proteins. Catalyzes the removal of unsubstituted N-terminal amino acids from various peptides.</text>
</comment>
<evidence type="ECO:0000256" key="1">
    <source>
        <dbReference type="ARBA" id="ARBA00000135"/>
    </source>
</evidence>
<name>A0A1F6BU37_9BACT</name>
<dbReference type="SUPFAM" id="SSF53187">
    <property type="entry name" value="Zn-dependent exopeptidases"/>
    <property type="match status" value="1"/>
</dbReference>
<keyword evidence="7" id="KW-0464">Manganese</keyword>
<comment type="catalytic activity">
    <reaction evidence="1 7">
        <text>Release of an N-terminal amino acid, Xaa-|-Yaa-, in which Xaa is preferably Leu, but may be other amino acids including Pro although not Arg or Lys, and Yaa may be Pro. Amino acid amides and methyl esters are also readily hydrolyzed, but rates on arylamides are exceedingly low.</text>
        <dbReference type="EC" id="3.4.11.1"/>
    </reaction>
</comment>
<keyword evidence="5 7" id="KW-0645">Protease</keyword>
<proteinExistence type="inferred from homology"/>
<feature type="binding site" evidence="7">
    <location>
        <position position="283"/>
    </location>
    <ligand>
        <name>Mn(2+)</name>
        <dbReference type="ChEBI" id="CHEBI:29035"/>
        <label>2</label>
    </ligand>
</feature>
<feature type="active site" evidence="7">
    <location>
        <position position="346"/>
    </location>
</feature>
<dbReference type="InterPro" id="IPR011356">
    <property type="entry name" value="Leucine_aapep/pepB"/>
</dbReference>
<comment type="subcellular location">
    <subcellularLocation>
        <location evidence="7">Cytoplasm</location>
    </subcellularLocation>
</comment>
<keyword evidence="4 7" id="KW-0031">Aminopeptidase</keyword>
<reference evidence="9 10" key="1">
    <citation type="journal article" date="2016" name="Nat. Commun.">
        <title>Thousands of microbial genomes shed light on interconnected biogeochemical processes in an aquifer system.</title>
        <authorList>
            <person name="Anantharaman K."/>
            <person name="Brown C.T."/>
            <person name="Hug L.A."/>
            <person name="Sharon I."/>
            <person name="Castelle C.J."/>
            <person name="Probst A.J."/>
            <person name="Thomas B.C."/>
            <person name="Singh A."/>
            <person name="Wilkins M.J."/>
            <person name="Karaoz U."/>
            <person name="Brodie E.L."/>
            <person name="Williams K.H."/>
            <person name="Hubbard S.S."/>
            <person name="Banfield J.F."/>
        </authorList>
    </citation>
    <scope>NUCLEOTIDE SEQUENCE [LARGE SCALE GENOMIC DNA]</scope>
</reference>
<dbReference type="GO" id="GO:0006508">
    <property type="term" value="P:proteolysis"/>
    <property type="evidence" value="ECO:0007669"/>
    <property type="project" value="UniProtKB-KW"/>
</dbReference>
<organism evidence="9 10">
    <name type="scientific">Candidatus Jorgensenbacteria bacterium GWA1_49_17</name>
    <dbReference type="NCBI Taxonomy" id="1798467"/>
    <lineage>
        <taxon>Bacteria</taxon>
        <taxon>Candidatus Joergenseniibacteriota</taxon>
    </lineage>
</organism>
<feature type="binding site" evidence="7">
    <location>
        <position position="265"/>
    </location>
    <ligand>
        <name>Mn(2+)</name>
        <dbReference type="ChEBI" id="CHEBI:29035"/>
        <label>1</label>
    </ligand>
</feature>
<dbReference type="InterPro" id="IPR023042">
    <property type="entry name" value="Peptidase_M17_leu_NH2_pept"/>
</dbReference>
<feature type="binding site" evidence="7">
    <location>
        <position position="342"/>
    </location>
    <ligand>
        <name>Mn(2+)</name>
        <dbReference type="ChEBI" id="CHEBI:29035"/>
        <label>1</label>
    </ligand>
</feature>
<feature type="binding site" evidence="7">
    <location>
        <position position="344"/>
    </location>
    <ligand>
        <name>Mn(2+)</name>
        <dbReference type="ChEBI" id="CHEBI:29035"/>
        <label>2</label>
    </ligand>
</feature>
<dbReference type="GO" id="GO:0070006">
    <property type="term" value="F:metalloaminopeptidase activity"/>
    <property type="evidence" value="ECO:0007669"/>
    <property type="project" value="InterPro"/>
</dbReference>
<accession>A0A1F6BU37</accession>
<dbReference type="InterPro" id="IPR043472">
    <property type="entry name" value="Macro_dom-like"/>
</dbReference>
<protein>
    <recommendedName>
        <fullName evidence="7">Probable cytosol aminopeptidase</fullName>
        <ecNumber evidence="7">3.4.11.1</ecNumber>
    </recommendedName>
    <alternativeName>
        <fullName evidence="7">Leucine aminopeptidase</fullName>
        <shortName evidence="7">LAP</shortName>
        <ecNumber evidence="7">3.4.11.10</ecNumber>
    </alternativeName>
    <alternativeName>
        <fullName evidence="7">Leucyl aminopeptidase</fullName>
    </alternativeName>
</protein>
<dbReference type="CDD" id="cd00433">
    <property type="entry name" value="Peptidase_M17"/>
    <property type="match status" value="1"/>
</dbReference>
<evidence type="ECO:0000256" key="3">
    <source>
        <dbReference type="ARBA" id="ARBA00009528"/>
    </source>
</evidence>
<dbReference type="PANTHER" id="PTHR11963">
    <property type="entry name" value="LEUCINE AMINOPEPTIDASE-RELATED"/>
    <property type="match status" value="1"/>
</dbReference>
<comment type="similarity">
    <text evidence="3 7">Belongs to the peptidase M17 family.</text>
</comment>
<dbReference type="PANTHER" id="PTHR11963:SF23">
    <property type="entry name" value="CYTOSOL AMINOPEPTIDASE"/>
    <property type="match status" value="1"/>
</dbReference>
<dbReference type="Gene3D" id="3.40.220.10">
    <property type="entry name" value="Leucine Aminopeptidase, subunit E, domain 1"/>
    <property type="match status" value="1"/>
</dbReference>
<gene>
    <name evidence="7" type="primary">pepA</name>
    <name evidence="9" type="ORF">A2116_01270</name>
</gene>
<evidence type="ECO:0000256" key="4">
    <source>
        <dbReference type="ARBA" id="ARBA00022438"/>
    </source>
</evidence>
<dbReference type="AlphaFoldDB" id="A0A1F6BU37"/>
<evidence type="ECO:0000256" key="5">
    <source>
        <dbReference type="ARBA" id="ARBA00022670"/>
    </source>
</evidence>
<feature type="binding site" evidence="7">
    <location>
        <position position="344"/>
    </location>
    <ligand>
        <name>Mn(2+)</name>
        <dbReference type="ChEBI" id="CHEBI:29035"/>
        <label>1</label>
    </ligand>
</feature>
<dbReference type="EMBL" id="MFKG01000015">
    <property type="protein sequence ID" value="OGG40465.1"/>
    <property type="molecule type" value="Genomic_DNA"/>
</dbReference>
<feature type="domain" description="Cytosol aminopeptidase" evidence="8">
    <location>
        <begin position="340"/>
        <end position="347"/>
    </location>
</feature>
<comment type="cofactor">
    <cofactor evidence="7">
        <name>Mn(2+)</name>
        <dbReference type="ChEBI" id="CHEBI:29035"/>
    </cofactor>
    <text evidence="7">Binds 2 manganese ions per subunit.</text>
</comment>
<dbReference type="Pfam" id="PF00883">
    <property type="entry name" value="Peptidase_M17"/>
    <property type="match status" value="1"/>
</dbReference>
<dbReference type="EC" id="3.4.11.1" evidence="7"/>
<keyword evidence="7" id="KW-0479">Metal-binding</keyword>
<dbReference type="GO" id="GO:0030145">
    <property type="term" value="F:manganese ion binding"/>
    <property type="evidence" value="ECO:0007669"/>
    <property type="project" value="UniProtKB-UniRule"/>
</dbReference>
<dbReference type="HAMAP" id="MF_00181">
    <property type="entry name" value="Cytosol_peptidase_M17"/>
    <property type="match status" value="1"/>
</dbReference>
<dbReference type="PRINTS" id="PR00481">
    <property type="entry name" value="LAMNOPPTDASE"/>
</dbReference>
<feature type="binding site" evidence="7">
    <location>
        <position position="260"/>
    </location>
    <ligand>
        <name>Mn(2+)</name>
        <dbReference type="ChEBI" id="CHEBI:29035"/>
        <label>2</label>
    </ligand>
</feature>
<keyword evidence="6 7" id="KW-0378">Hydrolase</keyword>
<evidence type="ECO:0000313" key="10">
    <source>
        <dbReference type="Proteomes" id="UP000179368"/>
    </source>
</evidence>
<comment type="catalytic activity">
    <reaction evidence="2 7">
        <text>Release of an N-terminal amino acid, preferentially leucine, but not glutamic or aspartic acids.</text>
        <dbReference type="EC" id="3.4.11.10"/>
    </reaction>
</comment>
<dbReference type="Gene3D" id="3.40.630.10">
    <property type="entry name" value="Zn peptidases"/>
    <property type="match status" value="1"/>
</dbReference>
<evidence type="ECO:0000256" key="6">
    <source>
        <dbReference type="ARBA" id="ARBA00022801"/>
    </source>
</evidence>
<feature type="binding site" evidence="7">
    <location>
        <position position="265"/>
    </location>
    <ligand>
        <name>Mn(2+)</name>
        <dbReference type="ChEBI" id="CHEBI:29035"/>
        <label>2</label>
    </ligand>
</feature>
<evidence type="ECO:0000256" key="2">
    <source>
        <dbReference type="ARBA" id="ARBA00000967"/>
    </source>
</evidence>
<comment type="caution">
    <text evidence="9">The sequence shown here is derived from an EMBL/GenBank/DDBJ whole genome shotgun (WGS) entry which is preliminary data.</text>
</comment>
<dbReference type="Proteomes" id="UP000179368">
    <property type="component" value="Unassembled WGS sequence"/>
</dbReference>
<evidence type="ECO:0000259" key="8">
    <source>
        <dbReference type="PROSITE" id="PS00631"/>
    </source>
</evidence>
<dbReference type="EC" id="3.4.11.10" evidence="7"/>
<keyword evidence="7" id="KW-0963">Cytoplasm</keyword>
<evidence type="ECO:0000313" key="9">
    <source>
        <dbReference type="EMBL" id="OGG40465.1"/>
    </source>
</evidence>
<feature type="active site" evidence="7">
    <location>
        <position position="272"/>
    </location>
</feature>
<dbReference type="GO" id="GO:0005737">
    <property type="term" value="C:cytoplasm"/>
    <property type="evidence" value="ECO:0007669"/>
    <property type="project" value="UniProtKB-SubCell"/>
</dbReference>
<dbReference type="PROSITE" id="PS00631">
    <property type="entry name" value="CYTOSOL_AP"/>
    <property type="match status" value="1"/>
</dbReference>
<dbReference type="InterPro" id="IPR000819">
    <property type="entry name" value="Peptidase_M17_C"/>
</dbReference>
<sequence length="492" mass="54068">MKVKIVQKINKNAAPVIVLRDGRKPDSHPFFKLISEGDRANLRAFAGHAHREDGYEHVLLLSGGRRALIFGVPEGFNHRKSIKLMRRVIQLAKKERIAKVAVNLEDFNLSSPRIHRLEELAEVLATQLEIANFEFVKYKEKPKGGWFFVKEAQIYELRTRKIVGEMLKKGKIIGEEINQTRILSNTPGGDMTPQKLAEAAKKAGRQTGFRVKILEEGAIRKLKMGGVLGVSQGSDEKPKFIIMEYLKGKRGDKPVVLVGKGVTFDTGGLNVKVGDHMYEMHMDMSGGAAVIHTIAALARLKVKKNIIALVPAVENMPSGGSYRPGDLLRTMSGKTIEVLNTDAEGRIILADALEYAKRYKPRLVIDVATLTGAAVVALGPHASAIFATDSKISGKMQEAGEEVGDFIWPLPLWEEYEEDIKGVFGDVANVSVKQDHTGGVGTSAAFLRQFIKGETWVHLDIAPRMTAIDSENLAKGASGASVALLTRFLRDF</sequence>